<dbReference type="PANTHER" id="PTHR43808">
    <property type="entry name" value="ACETYLORNITHINE DEACETYLASE"/>
    <property type="match status" value="1"/>
</dbReference>
<accession>A0ABQ2K9K2</accession>
<feature type="domain" description="Peptidase M20 dimerisation" evidence="5">
    <location>
        <begin position="183"/>
        <end position="278"/>
    </location>
</feature>
<dbReference type="InterPro" id="IPR011650">
    <property type="entry name" value="Peptidase_M20_dimer"/>
</dbReference>
<dbReference type="RefSeq" id="WP_229679421.1">
    <property type="nucleotide sequence ID" value="NZ_BAABBD010000001.1"/>
</dbReference>
<keyword evidence="7" id="KW-1185">Reference proteome</keyword>
<dbReference type="PIRSF" id="PIRSF037238">
    <property type="entry name" value="Carboxypeptidase_G2"/>
    <property type="match status" value="1"/>
</dbReference>
<sequence>MSGLRERAEGARRTLVADLTEYLEQETPSDDLAALAAGLGWVRAWIAERLGPADAERTVPGGAYGDIAVLDLAASGGGTGTVAILAHYDTVWPLGTLAGWPVTIDGDRLTGPGAFDMKAGLVQAVHAIRIARDAGLPLPAIRLVLNGDEEIGSPASRPVIEDAVAGCDAVLVFEASAQGALKTARKGVGIFEVTTRGIEGHAGLDPERGVSAIDEMARAVLALHGAADLAAGTSVNVGTLQGGSRSNVTAGLATALVDVRVTDEDEMARIDEALSALAPHREGARLDVAGGWNRPVMPRSEGTAQLFCLAQRAAEQVGTTVEEISVGGASDGNFAAALGLPVLDGLGAVGDGAHARHEWVSIDGMVERTAVAAALLALLGDPAR</sequence>
<dbReference type="InterPro" id="IPR002933">
    <property type="entry name" value="Peptidase_M20"/>
</dbReference>
<dbReference type="Pfam" id="PF01546">
    <property type="entry name" value="Peptidase_M20"/>
    <property type="match status" value="1"/>
</dbReference>
<evidence type="ECO:0000256" key="3">
    <source>
        <dbReference type="ARBA" id="ARBA00022801"/>
    </source>
</evidence>
<dbReference type="Gene3D" id="3.30.70.360">
    <property type="match status" value="1"/>
</dbReference>
<dbReference type="Proteomes" id="UP000626982">
    <property type="component" value="Unassembled WGS sequence"/>
</dbReference>
<dbReference type="PANTHER" id="PTHR43808:SF9">
    <property type="entry name" value="BLL0789 PROTEIN"/>
    <property type="match status" value="1"/>
</dbReference>
<dbReference type="InterPro" id="IPR001261">
    <property type="entry name" value="ArgE/DapE_CS"/>
</dbReference>
<dbReference type="InterPro" id="IPR036264">
    <property type="entry name" value="Bact_exopeptidase_dim_dom"/>
</dbReference>
<comment type="caution">
    <text evidence="6">The sequence shown here is derived from an EMBL/GenBank/DDBJ whole genome shotgun (WGS) entry which is preliminary data.</text>
</comment>
<protein>
    <submittedName>
        <fullName evidence="6">Peptidase M20</fullName>
    </submittedName>
</protein>
<keyword evidence="3" id="KW-0378">Hydrolase</keyword>
<reference evidence="7" key="1">
    <citation type="journal article" date="2019" name="Int. J. Syst. Evol. Microbiol.">
        <title>The Global Catalogue of Microorganisms (GCM) 10K type strain sequencing project: providing services to taxonomists for standard genome sequencing and annotation.</title>
        <authorList>
            <consortium name="The Broad Institute Genomics Platform"/>
            <consortium name="The Broad Institute Genome Sequencing Center for Infectious Disease"/>
            <person name="Wu L."/>
            <person name="Ma J."/>
        </authorList>
    </citation>
    <scope>NUCLEOTIDE SEQUENCE [LARGE SCALE GENOMIC DNA]</scope>
    <source>
        <strain evidence="7">CGMCC 1.6960</strain>
    </source>
</reference>
<dbReference type="InterPro" id="IPR050072">
    <property type="entry name" value="Peptidase_M20A"/>
</dbReference>
<dbReference type="Gene3D" id="3.40.630.10">
    <property type="entry name" value="Zn peptidases"/>
    <property type="match status" value="1"/>
</dbReference>
<dbReference type="PROSITE" id="PS00758">
    <property type="entry name" value="ARGE_DAPE_CPG2_1"/>
    <property type="match status" value="1"/>
</dbReference>
<name>A0ABQ2K9K2_9MICO</name>
<dbReference type="CDD" id="cd03885">
    <property type="entry name" value="M20_CPDG2"/>
    <property type="match status" value="1"/>
</dbReference>
<dbReference type="SUPFAM" id="SSF55031">
    <property type="entry name" value="Bacterial exopeptidase dimerisation domain"/>
    <property type="match status" value="1"/>
</dbReference>
<keyword evidence="2" id="KW-0479">Metal-binding</keyword>
<evidence type="ECO:0000313" key="6">
    <source>
        <dbReference type="EMBL" id="GGN76920.1"/>
    </source>
</evidence>
<gene>
    <name evidence="6" type="ORF">GCM10010968_00820</name>
</gene>
<organism evidence="6 7">
    <name type="scientific">Agrococcus terreus</name>
    <dbReference type="NCBI Taxonomy" id="574649"/>
    <lineage>
        <taxon>Bacteria</taxon>
        <taxon>Bacillati</taxon>
        <taxon>Actinomycetota</taxon>
        <taxon>Actinomycetes</taxon>
        <taxon>Micrococcales</taxon>
        <taxon>Microbacteriaceae</taxon>
        <taxon>Agrococcus</taxon>
    </lineage>
</organism>
<dbReference type="EMBL" id="BMLM01000001">
    <property type="protein sequence ID" value="GGN76920.1"/>
    <property type="molecule type" value="Genomic_DNA"/>
</dbReference>
<dbReference type="Pfam" id="PF07687">
    <property type="entry name" value="M20_dimer"/>
    <property type="match status" value="1"/>
</dbReference>
<dbReference type="InterPro" id="IPR017150">
    <property type="entry name" value="Pept_M20_glutamate_carboxypep"/>
</dbReference>
<proteinExistence type="predicted"/>
<evidence type="ECO:0000256" key="2">
    <source>
        <dbReference type="ARBA" id="ARBA00022723"/>
    </source>
</evidence>
<evidence type="ECO:0000256" key="4">
    <source>
        <dbReference type="ARBA" id="ARBA00022833"/>
    </source>
</evidence>
<evidence type="ECO:0000256" key="1">
    <source>
        <dbReference type="ARBA" id="ARBA00001947"/>
    </source>
</evidence>
<comment type="cofactor">
    <cofactor evidence="1">
        <name>Zn(2+)</name>
        <dbReference type="ChEBI" id="CHEBI:29105"/>
    </cofactor>
</comment>
<evidence type="ECO:0000313" key="7">
    <source>
        <dbReference type="Proteomes" id="UP000626982"/>
    </source>
</evidence>
<evidence type="ECO:0000259" key="5">
    <source>
        <dbReference type="Pfam" id="PF07687"/>
    </source>
</evidence>
<keyword evidence="4" id="KW-0862">Zinc</keyword>
<dbReference type="SUPFAM" id="SSF53187">
    <property type="entry name" value="Zn-dependent exopeptidases"/>
    <property type="match status" value="1"/>
</dbReference>